<comment type="cofactor">
    <cofactor evidence="1 4">
        <name>pyridoxal 5'-phosphate</name>
        <dbReference type="ChEBI" id="CHEBI:597326"/>
    </cofactor>
</comment>
<protein>
    <recommendedName>
        <fullName evidence="7">Aminotransferase class I/classII domain-containing protein</fullName>
    </recommendedName>
</protein>
<dbReference type="InterPro" id="IPR006235">
    <property type="entry name" value="OAc-hSer/O-AcSer_sulfhydrylase"/>
</dbReference>
<evidence type="ECO:0000256" key="3">
    <source>
        <dbReference type="ARBA" id="ARBA00022898"/>
    </source>
</evidence>
<dbReference type="GO" id="GO:0030170">
    <property type="term" value="F:pyridoxal phosphate binding"/>
    <property type="evidence" value="ECO:0007669"/>
    <property type="project" value="InterPro"/>
</dbReference>
<dbReference type="InParanoid" id="Q54RW8"/>
<proteinExistence type="inferred from homology"/>
<evidence type="ECO:0008006" key="7">
    <source>
        <dbReference type="Google" id="ProtNLM"/>
    </source>
</evidence>
<dbReference type="RefSeq" id="XP_639369.1">
    <property type="nucleotide sequence ID" value="XM_634277.1"/>
</dbReference>
<evidence type="ECO:0000313" key="5">
    <source>
        <dbReference type="EMBL" id="EAL66013.1"/>
    </source>
</evidence>
<comment type="caution">
    <text evidence="5">The sequence shown here is derived from an EMBL/GenBank/DDBJ whole genome shotgun (WGS) entry which is preliminary data.</text>
</comment>
<dbReference type="KEGG" id="ddi:DDB_G0282867"/>
<dbReference type="AlphaFoldDB" id="Q54RW8"/>
<dbReference type="InterPro" id="IPR015424">
    <property type="entry name" value="PyrdxlP-dep_Trfase"/>
</dbReference>
<reference evidence="5 6" key="1">
    <citation type="journal article" date="2005" name="Nature">
        <title>The genome of the social amoeba Dictyostelium discoideum.</title>
        <authorList>
            <consortium name="The Dictyostelium discoideum Sequencing Consortium"/>
            <person name="Eichinger L."/>
            <person name="Pachebat J.A."/>
            <person name="Glockner G."/>
            <person name="Rajandream M.A."/>
            <person name="Sucgang R."/>
            <person name="Berriman M."/>
            <person name="Song J."/>
            <person name="Olsen R."/>
            <person name="Szafranski K."/>
            <person name="Xu Q."/>
            <person name="Tunggal B."/>
            <person name="Kummerfeld S."/>
            <person name="Madera M."/>
            <person name="Konfortov B.A."/>
            <person name="Rivero F."/>
            <person name="Bankier A.T."/>
            <person name="Lehmann R."/>
            <person name="Hamlin N."/>
            <person name="Davies R."/>
            <person name="Gaudet P."/>
            <person name="Fey P."/>
            <person name="Pilcher K."/>
            <person name="Chen G."/>
            <person name="Saunders D."/>
            <person name="Sodergren E."/>
            <person name="Davis P."/>
            <person name="Kerhornou A."/>
            <person name="Nie X."/>
            <person name="Hall N."/>
            <person name="Anjard C."/>
            <person name="Hemphill L."/>
            <person name="Bason N."/>
            <person name="Farbrother P."/>
            <person name="Desany B."/>
            <person name="Just E."/>
            <person name="Morio T."/>
            <person name="Rost R."/>
            <person name="Churcher C."/>
            <person name="Cooper J."/>
            <person name="Haydock S."/>
            <person name="van Driessche N."/>
            <person name="Cronin A."/>
            <person name="Goodhead I."/>
            <person name="Muzny D."/>
            <person name="Mourier T."/>
            <person name="Pain A."/>
            <person name="Lu M."/>
            <person name="Harper D."/>
            <person name="Lindsay R."/>
            <person name="Hauser H."/>
            <person name="James K."/>
            <person name="Quiles M."/>
            <person name="Madan Babu M."/>
            <person name="Saito T."/>
            <person name="Buchrieser C."/>
            <person name="Wardroper A."/>
            <person name="Felder M."/>
            <person name="Thangavelu M."/>
            <person name="Johnson D."/>
            <person name="Knights A."/>
            <person name="Loulseged H."/>
            <person name="Mungall K."/>
            <person name="Oliver K."/>
            <person name="Price C."/>
            <person name="Quail M.A."/>
            <person name="Urushihara H."/>
            <person name="Hernandez J."/>
            <person name="Rabbinowitsch E."/>
            <person name="Steffen D."/>
            <person name="Sanders M."/>
            <person name="Ma J."/>
            <person name="Kohara Y."/>
            <person name="Sharp S."/>
            <person name="Simmonds M."/>
            <person name="Spiegler S."/>
            <person name="Tivey A."/>
            <person name="Sugano S."/>
            <person name="White B."/>
            <person name="Walker D."/>
            <person name="Woodward J."/>
            <person name="Winckler T."/>
            <person name="Tanaka Y."/>
            <person name="Shaulsky G."/>
            <person name="Schleicher M."/>
            <person name="Weinstock G."/>
            <person name="Rosenthal A."/>
            <person name="Cox E.C."/>
            <person name="Chisholm R.L."/>
            <person name="Gibbs R."/>
            <person name="Loomis W.F."/>
            <person name="Platzer M."/>
            <person name="Kay R.R."/>
            <person name="Williams J."/>
            <person name="Dear P.H."/>
            <person name="Noegel A.A."/>
            <person name="Barrell B."/>
            <person name="Kuspa A."/>
        </authorList>
    </citation>
    <scope>NUCLEOTIDE SEQUENCE [LARGE SCALE GENOMIC DNA]</scope>
    <source>
        <strain evidence="5 6">AX4</strain>
    </source>
</reference>
<dbReference type="PANTHER" id="PTHR43797:SF2">
    <property type="entry name" value="HOMOCYSTEINE_CYSTEINE SYNTHASE"/>
    <property type="match status" value="1"/>
</dbReference>
<gene>
    <name evidence="5" type="ORF">DDB_G0282867</name>
</gene>
<dbReference type="VEuPathDB" id="AmoebaDB:DDB_G0282867"/>
<dbReference type="GO" id="GO:0071269">
    <property type="term" value="P:L-homocysteine biosynthetic process"/>
    <property type="evidence" value="ECO:0000318"/>
    <property type="project" value="GO_Central"/>
</dbReference>
<evidence type="ECO:0000256" key="4">
    <source>
        <dbReference type="RuleBase" id="RU362118"/>
    </source>
</evidence>
<evidence type="ECO:0000313" key="6">
    <source>
        <dbReference type="Proteomes" id="UP000002195"/>
    </source>
</evidence>
<dbReference type="Gene3D" id="3.40.640.10">
    <property type="entry name" value="Type I PLP-dependent aspartate aminotransferase-like (Major domain)"/>
    <property type="match status" value="1"/>
</dbReference>
<sequence>MTENRVIQDLRGTPIYCRSISPDQINIVQKYIDAHTIGGHNIKKVKLSGKLTISGSSSIYLVMANLIKQENPNVNIIISDELYCDTPKIIKSFGANTIEVDVTKPNSIIQQFQVIKNGGFGNKDATNILFVESSSNPNGNIFPFEILPKLRQLSKKLYVVVDNTWLTHIILNPFKYDVDIVVNSCSKYYSAGQCISGMIISKHTQFMNNLESFSKIMGYHVSVDYCKILIENFDSLSDRLLKSAKNTQELTKVLKSYGLFIRNSSNPDDPSNQLALKYYNSIDNNEIIHPSVINVILNKPIGLVKQLLFDNNIITQTSFGSNHTKVCNFIHSITPTSTQIRISVGYDPINFEMFSFLKEN</sequence>
<dbReference type="PaxDb" id="44689-DDB0205001"/>
<evidence type="ECO:0000256" key="2">
    <source>
        <dbReference type="ARBA" id="ARBA00022679"/>
    </source>
</evidence>
<dbReference type="GO" id="GO:0004124">
    <property type="term" value="F:cysteine synthase activity"/>
    <property type="evidence" value="ECO:0000318"/>
    <property type="project" value="GO_Central"/>
</dbReference>
<dbReference type="EMBL" id="AAFI02000047">
    <property type="protein sequence ID" value="EAL66013.1"/>
    <property type="molecule type" value="Genomic_DNA"/>
</dbReference>
<name>Q54RW8_DICDI</name>
<dbReference type="Proteomes" id="UP000002195">
    <property type="component" value="Unassembled WGS sequence"/>
</dbReference>
<dbReference type="GeneID" id="8623809"/>
<dbReference type="SMR" id="Q54RW8"/>
<dbReference type="InterPro" id="IPR015421">
    <property type="entry name" value="PyrdxlP-dep_Trfase_major"/>
</dbReference>
<dbReference type="HOGENOM" id="CLU_770350_0_0_1"/>
<keyword evidence="2" id="KW-0808">Transferase</keyword>
<dbReference type="STRING" id="44689.Q54RW8"/>
<dbReference type="Pfam" id="PF01053">
    <property type="entry name" value="Cys_Met_Meta_PP"/>
    <property type="match status" value="1"/>
</dbReference>
<dbReference type="dictyBase" id="DDB_G0282867"/>
<evidence type="ECO:0000256" key="1">
    <source>
        <dbReference type="ARBA" id="ARBA00001933"/>
    </source>
</evidence>
<keyword evidence="3 4" id="KW-0663">Pyridoxal phosphate</keyword>
<dbReference type="eggNOG" id="KOG0053">
    <property type="taxonomic scope" value="Eukaryota"/>
</dbReference>
<keyword evidence="6" id="KW-1185">Reference proteome</keyword>
<dbReference type="InterPro" id="IPR000277">
    <property type="entry name" value="Cys/Met-Metab_PyrdxlP-dep_enz"/>
</dbReference>
<accession>Q54RW8</accession>
<dbReference type="SUPFAM" id="SSF53383">
    <property type="entry name" value="PLP-dependent transferases"/>
    <property type="match status" value="1"/>
</dbReference>
<organism evidence="5 6">
    <name type="scientific">Dictyostelium discoideum</name>
    <name type="common">Social amoeba</name>
    <dbReference type="NCBI Taxonomy" id="44689"/>
    <lineage>
        <taxon>Eukaryota</taxon>
        <taxon>Amoebozoa</taxon>
        <taxon>Evosea</taxon>
        <taxon>Eumycetozoa</taxon>
        <taxon>Dictyostelia</taxon>
        <taxon>Dictyosteliales</taxon>
        <taxon>Dictyosteliaceae</taxon>
        <taxon>Dictyostelium</taxon>
    </lineage>
</organism>
<comment type="similarity">
    <text evidence="4">Belongs to the trans-sulfuration enzymes family.</text>
</comment>
<dbReference type="OMA" id="YIDAHTI"/>
<dbReference type="PhylomeDB" id="Q54RW8"/>
<dbReference type="GO" id="GO:0019346">
    <property type="term" value="P:transsulfuration"/>
    <property type="evidence" value="ECO:0007669"/>
    <property type="project" value="InterPro"/>
</dbReference>
<dbReference type="PANTHER" id="PTHR43797">
    <property type="entry name" value="HOMOCYSTEINE/CYSTEINE SYNTHASE"/>
    <property type="match status" value="1"/>
</dbReference>